<protein>
    <recommendedName>
        <fullName evidence="2">MULE transposase domain-containing protein</fullName>
    </recommendedName>
</protein>
<gene>
    <name evidence="3" type="ORF">niasHT_005752</name>
</gene>
<dbReference type="InterPro" id="IPR018289">
    <property type="entry name" value="MULE_transposase_dom"/>
</dbReference>
<organism evidence="3 4">
    <name type="scientific">Heterodera trifolii</name>
    <dbReference type="NCBI Taxonomy" id="157864"/>
    <lineage>
        <taxon>Eukaryota</taxon>
        <taxon>Metazoa</taxon>
        <taxon>Ecdysozoa</taxon>
        <taxon>Nematoda</taxon>
        <taxon>Chromadorea</taxon>
        <taxon>Rhabditida</taxon>
        <taxon>Tylenchina</taxon>
        <taxon>Tylenchomorpha</taxon>
        <taxon>Tylenchoidea</taxon>
        <taxon>Heteroderidae</taxon>
        <taxon>Heteroderinae</taxon>
        <taxon>Heterodera</taxon>
    </lineage>
</organism>
<sequence>MNRKKVEVLQKCRKRKFLDNSDSEDETISDHREENDENFEEERRIINFELGKTQKGGIVFVVKVFDSRRNKKSAVRSCLARVTIVREDNDSMAGFLGEMDHNHLPEPQKQQAETRRQKILDATWHLDGTFKASPNMWEQCFVVGASVNQRMCIGVWGLLPGKHRRYYEEVLNFLRSRISPAAPRKVICDFEKAEMNAVSAVFPATNILCCMFHYGQNLYRKMKALKLVQIYGEQSIHGEAVRNSFRKVDAARSARNFIHKRHKRYVLQDAVIMRILADATYNSDAEIQELMTALGLQQERQRTLVFIGLPESNATRPSERVQEDREAAIKILDHLEVEAQPIAIFRLGRYDQKRTTPRPLKVVMPTPTHQHVALGGWKRERARLRSQQNMARLFVRPALTKEQLKKEYEERVRKRQQIPAPVAPAVQLPQTNAPTPVNEVEPEQKKASEDTSKSSQFDKAMQNEIDRALLQIQSFQKELTHLVKKK</sequence>
<reference evidence="3 4" key="1">
    <citation type="submission" date="2024-10" db="EMBL/GenBank/DDBJ databases">
        <authorList>
            <person name="Kim D."/>
        </authorList>
    </citation>
    <scope>NUCLEOTIDE SEQUENCE [LARGE SCALE GENOMIC DNA]</scope>
    <source>
        <strain evidence="3">BH-2024</strain>
    </source>
</reference>
<keyword evidence="4" id="KW-1185">Reference proteome</keyword>
<evidence type="ECO:0000259" key="2">
    <source>
        <dbReference type="Pfam" id="PF10551"/>
    </source>
</evidence>
<evidence type="ECO:0000313" key="3">
    <source>
        <dbReference type="EMBL" id="KAL3122055.1"/>
    </source>
</evidence>
<name>A0ABD2M3F7_9BILA</name>
<dbReference type="EMBL" id="JBICBT010000160">
    <property type="protein sequence ID" value="KAL3122055.1"/>
    <property type="molecule type" value="Genomic_DNA"/>
</dbReference>
<dbReference type="Proteomes" id="UP001620626">
    <property type="component" value="Unassembled WGS sequence"/>
</dbReference>
<feature type="region of interest" description="Disordered" evidence="1">
    <location>
        <begin position="415"/>
        <end position="460"/>
    </location>
</feature>
<comment type="caution">
    <text evidence="3">The sequence shown here is derived from an EMBL/GenBank/DDBJ whole genome shotgun (WGS) entry which is preliminary data.</text>
</comment>
<feature type="compositionally biased region" description="Basic and acidic residues" evidence="1">
    <location>
        <begin position="442"/>
        <end position="452"/>
    </location>
</feature>
<dbReference type="AlphaFoldDB" id="A0ABD2M3F7"/>
<feature type="compositionally biased region" description="Low complexity" evidence="1">
    <location>
        <begin position="417"/>
        <end position="430"/>
    </location>
</feature>
<evidence type="ECO:0000313" key="4">
    <source>
        <dbReference type="Proteomes" id="UP001620626"/>
    </source>
</evidence>
<feature type="domain" description="MULE transposase" evidence="2">
    <location>
        <begin position="124"/>
        <end position="216"/>
    </location>
</feature>
<dbReference type="Pfam" id="PF10551">
    <property type="entry name" value="MULE"/>
    <property type="match status" value="1"/>
</dbReference>
<proteinExistence type="predicted"/>
<evidence type="ECO:0000256" key="1">
    <source>
        <dbReference type="SAM" id="MobiDB-lite"/>
    </source>
</evidence>
<accession>A0ABD2M3F7</accession>